<feature type="domain" description="ABC transporter" evidence="5">
    <location>
        <begin position="2"/>
        <end position="222"/>
    </location>
</feature>
<dbReference type="InterPro" id="IPR003593">
    <property type="entry name" value="AAA+_ATPase"/>
</dbReference>
<dbReference type="AlphaFoldDB" id="A0A9X3R852"/>
<keyword evidence="7" id="KW-1185">Reference proteome</keyword>
<evidence type="ECO:0000256" key="1">
    <source>
        <dbReference type="ARBA" id="ARBA00005417"/>
    </source>
</evidence>
<dbReference type="GO" id="GO:0005524">
    <property type="term" value="F:ATP binding"/>
    <property type="evidence" value="ECO:0007669"/>
    <property type="project" value="UniProtKB-KW"/>
</dbReference>
<dbReference type="Proteomes" id="UP001152172">
    <property type="component" value="Unassembled WGS sequence"/>
</dbReference>
<dbReference type="InterPro" id="IPR003439">
    <property type="entry name" value="ABC_transporter-like_ATP-bd"/>
</dbReference>
<dbReference type="InterPro" id="IPR017871">
    <property type="entry name" value="ABC_transporter-like_CS"/>
</dbReference>
<dbReference type="SMART" id="SM00382">
    <property type="entry name" value="AAA"/>
    <property type="match status" value="1"/>
</dbReference>
<evidence type="ECO:0000256" key="2">
    <source>
        <dbReference type="ARBA" id="ARBA00022448"/>
    </source>
</evidence>
<dbReference type="PANTHER" id="PTHR42711">
    <property type="entry name" value="ABC TRANSPORTER ATP-BINDING PROTEIN"/>
    <property type="match status" value="1"/>
</dbReference>
<name>A0A9X3R852_9BACI</name>
<evidence type="ECO:0000256" key="3">
    <source>
        <dbReference type="ARBA" id="ARBA00022741"/>
    </source>
</evidence>
<dbReference type="CDD" id="cd03230">
    <property type="entry name" value="ABC_DR_subfamily_A"/>
    <property type="match status" value="1"/>
</dbReference>
<evidence type="ECO:0000313" key="7">
    <source>
        <dbReference type="Proteomes" id="UP001152172"/>
    </source>
</evidence>
<dbReference type="PANTHER" id="PTHR42711:SF5">
    <property type="entry name" value="ABC TRANSPORTER ATP-BINDING PROTEIN NATA"/>
    <property type="match status" value="1"/>
</dbReference>
<comment type="similarity">
    <text evidence="1">Belongs to the ABC transporter superfamily.</text>
</comment>
<dbReference type="RefSeq" id="WP_269920619.1">
    <property type="nucleotide sequence ID" value="NZ_JAMKBI010000001.1"/>
</dbReference>
<evidence type="ECO:0000256" key="4">
    <source>
        <dbReference type="ARBA" id="ARBA00022840"/>
    </source>
</evidence>
<dbReference type="InterPro" id="IPR050763">
    <property type="entry name" value="ABC_transporter_ATP-binding"/>
</dbReference>
<accession>A0A9X3R852</accession>
<comment type="caution">
    <text evidence="6">The sequence shown here is derived from an EMBL/GenBank/DDBJ whole genome shotgun (WGS) entry which is preliminary data.</text>
</comment>
<dbReference type="Pfam" id="PF00005">
    <property type="entry name" value="ABC_tran"/>
    <property type="match status" value="1"/>
</dbReference>
<protein>
    <submittedName>
        <fullName evidence="6">ABC transporter ATP-binding protein</fullName>
    </submittedName>
</protein>
<dbReference type="Gene3D" id="3.40.50.300">
    <property type="entry name" value="P-loop containing nucleotide triphosphate hydrolases"/>
    <property type="match status" value="1"/>
</dbReference>
<gene>
    <name evidence="6" type="ORF">M9R61_01125</name>
</gene>
<sequence length="224" mass="25414">MLQVNSLQKSYHKQKILNDVNLIVKPGEVVGLVGENGAGKSTLLEILATVQPQSNGSIILDDKSYSKEIKNIRKLIGYVPQEISLWEEFTVAENFMFFEKLSWKRRSLEECKQLCLDMQLNKWDEPVESLSGGMKRKLNLAISLIHDPILILLDEPTVGIDMKSKEEIGNYLVNLAKNEGKMIIYTSHDMSEITSFCDRIYCLGKDPFYADLLKSRGIAVEELV</sequence>
<reference evidence="6" key="1">
    <citation type="submission" date="2022-05" db="EMBL/GenBank/DDBJ databases">
        <authorList>
            <person name="Colautti A."/>
            <person name="Iacumin L."/>
        </authorList>
    </citation>
    <scope>NUCLEOTIDE SEQUENCE</scope>
    <source>
        <strain evidence="6">DSM 30747</strain>
    </source>
</reference>
<keyword evidence="3" id="KW-0547">Nucleotide-binding</keyword>
<keyword evidence="2" id="KW-0813">Transport</keyword>
<keyword evidence="4 6" id="KW-0067">ATP-binding</keyword>
<dbReference type="SUPFAM" id="SSF52540">
    <property type="entry name" value="P-loop containing nucleoside triphosphate hydrolases"/>
    <property type="match status" value="1"/>
</dbReference>
<dbReference type="InterPro" id="IPR027417">
    <property type="entry name" value="P-loop_NTPase"/>
</dbReference>
<proteinExistence type="inferred from homology"/>
<dbReference type="PROSITE" id="PS00211">
    <property type="entry name" value="ABC_TRANSPORTER_1"/>
    <property type="match status" value="1"/>
</dbReference>
<organism evidence="6 7">
    <name type="scientific">Psychrobacillus psychrodurans</name>
    <dbReference type="NCBI Taxonomy" id="126157"/>
    <lineage>
        <taxon>Bacteria</taxon>
        <taxon>Bacillati</taxon>
        <taxon>Bacillota</taxon>
        <taxon>Bacilli</taxon>
        <taxon>Bacillales</taxon>
        <taxon>Bacillaceae</taxon>
        <taxon>Psychrobacillus</taxon>
    </lineage>
</organism>
<dbReference type="PROSITE" id="PS50893">
    <property type="entry name" value="ABC_TRANSPORTER_2"/>
    <property type="match status" value="1"/>
</dbReference>
<dbReference type="GO" id="GO:0016887">
    <property type="term" value="F:ATP hydrolysis activity"/>
    <property type="evidence" value="ECO:0007669"/>
    <property type="project" value="InterPro"/>
</dbReference>
<dbReference type="EMBL" id="JAMKBI010000001">
    <property type="protein sequence ID" value="MCZ8531944.1"/>
    <property type="molecule type" value="Genomic_DNA"/>
</dbReference>
<evidence type="ECO:0000259" key="5">
    <source>
        <dbReference type="PROSITE" id="PS50893"/>
    </source>
</evidence>
<evidence type="ECO:0000313" key="6">
    <source>
        <dbReference type="EMBL" id="MCZ8531944.1"/>
    </source>
</evidence>